<dbReference type="InterPro" id="IPR023393">
    <property type="entry name" value="START-like_dom_sf"/>
</dbReference>
<dbReference type="SUPFAM" id="SSF55961">
    <property type="entry name" value="Bet v1-like"/>
    <property type="match status" value="1"/>
</dbReference>
<dbReference type="Pfam" id="PF08982">
    <property type="entry name" value="AtaL"/>
    <property type="match status" value="1"/>
</dbReference>
<dbReference type="AlphaFoldDB" id="A0A0F7TIF9"/>
<gene>
    <name evidence="1" type="ORF">PMG11_01552</name>
</gene>
<sequence length="163" mass="18218">MPTHNLAFTSLINPPNTPNPLTVSQIWKGLLLKCRSAETFVPAAIQHTTVLSDTIDPATGNPVIVREVLFRESQKLVKEVVTAFEPCRVEFEQPDGSRVSNVVSVGAQGELYMTYIFEWRHPELEGETAEQRERVLEKEKAMSKSAVEGTITVLRRLAEEGKI</sequence>
<organism evidence="1 2">
    <name type="scientific">Penicillium brasilianum</name>
    <dbReference type="NCBI Taxonomy" id="104259"/>
    <lineage>
        <taxon>Eukaryota</taxon>
        <taxon>Fungi</taxon>
        <taxon>Dikarya</taxon>
        <taxon>Ascomycota</taxon>
        <taxon>Pezizomycotina</taxon>
        <taxon>Eurotiomycetes</taxon>
        <taxon>Eurotiomycetidae</taxon>
        <taxon>Eurotiales</taxon>
        <taxon>Aspergillaceae</taxon>
        <taxon>Penicillium</taxon>
    </lineage>
</organism>
<evidence type="ECO:0000313" key="2">
    <source>
        <dbReference type="Proteomes" id="UP000042958"/>
    </source>
</evidence>
<dbReference type="Gene3D" id="3.30.530.20">
    <property type="match status" value="1"/>
</dbReference>
<dbReference type="EMBL" id="CDHK01000002">
    <property type="protein sequence ID" value="CEJ55286.1"/>
    <property type="molecule type" value="Genomic_DNA"/>
</dbReference>
<dbReference type="InterPro" id="IPR015075">
    <property type="entry name" value="AtaL"/>
</dbReference>
<dbReference type="STRING" id="104259.A0A0F7TIF9"/>
<reference evidence="2" key="1">
    <citation type="journal article" date="2015" name="Genome Announc.">
        <title>Draft genome sequence of the fungus Penicillium brasilianum MG11.</title>
        <authorList>
            <person name="Horn F."/>
            <person name="Linde J."/>
            <person name="Mattern D.J."/>
            <person name="Walther G."/>
            <person name="Guthke R."/>
            <person name="Brakhage A.A."/>
            <person name="Valiante V."/>
        </authorList>
    </citation>
    <scope>NUCLEOTIDE SEQUENCE [LARGE SCALE GENOMIC DNA]</scope>
    <source>
        <strain evidence="2">MG11</strain>
    </source>
</reference>
<dbReference type="OrthoDB" id="2320332at2759"/>
<accession>A0A0F7TIF9</accession>
<dbReference type="Proteomes" id="UP000042958">
    <property type="component" value="Unassembled WGS sequence"/>
</dbReference>
<keyword evidence="2" id="KW-1185">Reference proteome</keyword>
<proteinExistence type="predicted"/>
<evidence type="ECO:0000313" key="1">
    <source>
        <dbReference type="EMBL" id="CEJ55286.1"/>
    </source>
</evidence>
<name>A0A0F7TIF9_PENBI</name>
<protein>
    <submittedName>
        <fullName evidence="1">Uncharacterized protein</fullName>
    </submittedName>
</protein>